<evidence type="ECO:0000313" key="2">
    <source>
        <dbReference type="Proteomes" id="UP000054107"/>
    </source>
</evidence>
<dbReference type="Gene3D" id="3.80.10.10">
    <property type="entry name" value="Ribonuclease Inhibitor"/>
    <property type="match status" value="1"/>
</dbReference>
<dbReference type="EMBL" id="LN733710">
    <property type="protein sequence ID" value="CEP17607.1"/>
    <property type="molecule type" value="Genomic_DNA"/>
</dbReference>
<keyword evidence="2" id="KW-1185">Reference proteome</keyword>
<dbReference type="OrthoDB" id="2227589at2759"/>
<protein>
    <recommendedName>
        <fullName evidence="3">F-box domain-containing protein</fullName>
    </recommendedName>
</protein>
<organism evidence="1 2">
    <name type="scientific">Parasitella parasitica</name>
    <dbReference type="NCBI Taxonomy" id="35722"/>
    <lineage>
        <taxon>Eukaryota</taxon>
        <taxon>Fungi</taxon>
        <taxon>Fungi incertae sedis</taxon>
        <taxon>Mucoromycota</taxon>
        <taxon>Mucoromycotina</taxon>
        <taxon>Mucoromycetes</taxon>
        <taxon>Mucorales</taxon>
        <taxon>Mucorineae</taxon>
        <taxon>Mucoraceae</taxon>
        <taxon>Parasitella</taxon>
    </lineage>
</organism>
<evidence type="ECO:0008006" key="3">
    <source>
        <dbReference type="Google" id="ProtNLM"/>
    </source>
</evidence>
<name>A0A0B7NJM4_9FUNG</name>
<gene>
    <name evidence="1" type="primary">PARPA_11905.1 scaffold 44722</name>
</gene>
<evidence type="ECO:0000313" key="1">
    <source>
        <dbReference type="EMBL" id="CEP17607.1"/>
    </source>
</evidence>
<dbReference type="InterPro" id="IPR032675">
    <property type="entry name" value="LRR_dom_sf"/>
</dbReference>
<accession>A0A0B7NJM4</accession>
<proteinExistence type="predicted"/>
<reference evidence="1" key="1">
    <citation type="submission" date="2014-09" db="EMBL/GenBank/DDBJ databases">
        <authorList>
            <person name="Ellenberger Sabrina"/>
        </authorList>
    </citation>
    <scope>NUCLEOTIDE SEQUENCE [LARGE SCALE GENOMIC DNA]</scope>
    <source>
        <strain evidence="1">CBS 412.66</strain>
    </source>
</reference>
<dbReference type="PANTHER" id="PTHR38926">
    <property type="entry name" value="F-BOX DOMAIN CONTAINING PROTEIN, EXPRESSED"/>
    <property type="match status" value="1"/>
</dbReference>
<dbReference type="SUPFAM" id="SSF52047">
    <property type="entry name" value="RNI-like"/>
    <property type="match status" value="1"/>
</dbReference>
<dbReference type="PANTHER" id="PTHR38926:SF72">
    <property type="entry name" value="IM:7136021-RELATED"/>
    <property type="match status" value="1"/>
</dbReference>
<dbReference type="AlphaFoldDB" id="A0A0B7NJM4"/>
<sequence>MISFPIELLSCIFDHTSKRDQLVCQFVCYAWHVPAKRAFYNKVKIEEKYDDLNYNNLFRFKRFIKCISQTNRHLPTPGQFIQSLVIRFEIALEAKFMPTTTDFQLLAAACPNLQELHFPSNMFWNDIMSIDNQHYWKRLRKVPQFKVTAEKQSIDKFLYFKSTLSYLHIAEWQLSSSSSRQDFVAMIKSFTHLETLKITTQQGFTNLHDIIPTLIECPNIVQLIMASNSTAAMPALTDRNLTVPRLRQLKLTSSSLDPRLIYTIANCFPDLQKLVLRFSQATNDPFVWSDDLQAEMSHLVRFLAGLHQARIDLFVPGYLIVHHLVKQLYIASSATASTRPKLCITYGSCSSFTTGQPDLSFHKHDSVARLNVRYQGHLPADLLVNNLPHMFFLQENGYLIDQLSIQFPSSLLGRPQFVQSTLTTYCPNLKVFNLVQGSFDMETSDLKLSSSQLTCVSLERSLITLDSLFHLSKLYASSLEYLKLENCVLPNSLENIAFINMPYTRFKKMTILQDYKDHDIVLVSVTEKATERTMLYHYLTRTENLVPIIAPTNVPLKGISPVSLSINCFSLNQLQLNSCYMTI</sequence>
<dbReference type="Proteomes" id="UP000054107">
    <property type="component" value="Unassembled WGS sequence"/>
</dbReference>